<name>A0ABM0M7N8_SACKO</name>
<dbReference type="Proteomes" id="UP000694865">
    <property type="component" value="Unplaced"/>
</dbReference>
<dbReference type="GeneID" id="102804477"/>
<dbReference type="PANTHER" id="PTHR31408">
    <property type="entry name" value="HYPOTHETICAL PROTEIN LOC689986"/>
    <property type="match status" value="1"/>
</dbReference>
<dbReference type="Pfam" id="PF15162">
    <property type="entry name" value="SCRE"/>
    <property type="match status" value="1"/>
</dbReference>
<sequence>MASYFKLLIQEGEIARLLQNHKVRVSENTIQDTCIFPLSSVAFMIVKLNEATTIWPPNTPWKLQPDLVERIERFNTVHRHGHLVLMATLFGPHELSVFTAVQERFMNTKLSILPAHNTNEAVDNMLTVAKSGCATLSKIANATREELLDCSLDSATVQHILQFFAKDCILL</sequence>
<dbReference type="RefSeq" id="XP_006816029.1">
    <property type="nucleotide sequence ID" value="XM_006815966.1"/>
</dbReference>
<evidence type="ECO:0000313" key="1">
    <source>
        <dbReference type="Proteomes" id="UP000694865"/>
    </source>
</evidence>
<proteinExistence type="predicted"/>
<dbReference type="InterPro" id="IPR027857">
    <property type="entry name" value="SCRE"/>
</dbReference>
<dbReference type="PANTHER" id="PTHR31408:SF2">
    <property type="entry name" value="PROTEIN SPO16 HOMOLOG"/>
    <property type="match status" value="1"/>
</dbReference>
<keyword evidence="1" id="KW-1185">Reference proteome</keyword>
<organism evidence="1 2">
    <name type="scientific">Saccoglossus kowalevskii</name>
    <name type="common">Acorn worm</name>
    <dbReference type="NCBI Taxonomy" id="10224"/>
    <lineage>
        <taxon>Eukaryota</taxon>
        <taxon>Metazoa</taxon>
        <taxon>Hemichordata</taxon>
        <taxon>Enteropneusta</taxon>
        <taxon>Harrimaniidae</taxon>
        <taxon>Saccoglossus</taxon>
    </lineage>
</organism>
<protein>
    <submittedName>
        <fullName evidence="2">Uncharacterized protein C1orf146 homolog</fullName>
    </submittedName>
</protein>
<gene>
    <name evidence="2" type="primary">LOC102804477</name>
</gene>
<reference evidence="2" key="1">
    <citation type="submission" date="2025-08" db="UniProtKB">
        <authorList>
            <consortium name="RefSeq"/>
        </authorList>
    </citation>
    <scope>IDENTIFICATION</scope>
    <source>
        <tissue evidence="2">Testes</tissue>
    </source>
</reference>
<evidence type="ECO:0000313" key="2">
    <source>
        <dbReference type="RefSeq" id="XP_006816029.1"/>
    </source>
</evidence>
<accession>A0ABM0M7N8</accession>